<organism evidence="2 3">
    <name type="scientific">Bradyrhizobium amphicarpaeae</name>
    <dbReference type="NCBI Taxonomy" id="1404768"/>
    <lineage>
        <taxon>Bacteria</taxon>
        <taxon>Pseudomonadati</taxon>
        <taxon>Pseudomonadota</taxon>
        <taxon>Alphaproteobacteria</taxon>
        <taxon>Hyphomicrobiales</taxon>
        <taxon>Nitrobacteraceae</taxon>
        <taxon>Bradyrhizobium</taxon>
    </lineage>
</organism>
<feature type="transmembrane region" description="Helical" evidence="1">
    <location>
        <begin position="6"/>
        <end position="26"/>
    </location>
</feature>
<protein>
    <submittedName>
        <fullName evidence="2">Uncharacterized protein</fullName>
    </submittedName>
</protein>
<keyword evidence="1" id="KW-0472">Membrane</keyword>
<keyword evidence="1" id="KW-1133">Transmembrane helix</keyword>
<reference evidence="2 3" key="2">
    <citation type="journal article" date="2019" name="Int. J. Syst. Evol. Microbiol.">
        <title>Description and complete genome sequence of Bradyrhizobium amphicarpaeae sp. nov., harbouring photosystem and nitrogen-fixation genes.</title>
        <authorList>
            <person name="Bromfield E.S.P."/>
            <person name="Cloutier S."/>
            <person name="Nguyen H.D.T."/>
        </authorList>
    </citation>
    <scope>NUCLEOTIDE SEQUENCE [LARGE SCALE GENOMIC DNA]</scope>
    <source>
        <strain evidence="2 3">39S1MB</strain>
    </source>
</reference>
<dbReference type="EMBL" id="CP029426">
    <property type="protein sequence ID" value="AWM01023.1"/>
    <property type="molecule type" value="Genomic_DNA"/>
</dbReference>
<name>A0A2U8PT90_9BRAD</name>
<accession>A0A2U8PT90</accession>
<proteinExistence type="predicted"/>
<evidence type="ECO:0000313" key="3">
    <source>
        <dbReference type="Proteomes" id="UP000215884"/>
    </source>
</evidence>
<gene>
    <name evidence="2" type="ORF">CIT40_13935</name>
</gene>
<sequence length="62" mass="6521">MIMRNVPVLIIILASIALGAAGLFLLPAKEADARRTVTTEQAAADAGAVVLPTDPRLRIEPK</sequence>
<keyword evidence="3" id="KW-1185">Reference proteome</keyword>
<dbReference type="KEGG" id="brq:CIT40_13935"/>
<dbReference type="Proteomes" id="UP000215884">
    <property type="component" value="Chromosome"/>
</dbReference>
<evidence type="ECO:0000313" key="2">
    <source>
        <dbReference type="EMBL" id="AWM01023.1"/>
    </source>
</evidence>
<reference evidence="2 3" key="1">
    <citation type="journal article" date="2017" name="Syst. Appl. Microbiol.">
        <title>Soybeans inoculated with root zone soils of Canadian native legumes harbour diverse and novel Bradyrhizobium spp. that possess agricultural potential.</title>
        <authorList>
            <person name="Bromfield E.S.P."/>
            <person name="Cloutier S."/>
            <person name="Tambong J.T."/>
            <person name="Tran Thi T.V."/>
        </authorList>
    </citation>
    <scope>NUCLEOTIDE SEQUENCE [LARGE SCALE GENOMIC DNA]</scope>
    <source>
        <strain evidence="2 3">39S1MB</strain>
    </source>
</reference>
<evidence type="ECO:0000256" key="1">
    <source>
        <dbReference type="SAM" id="Phobius"/>
    </source>
</evidence>
<keyword evidence="1" id="KW-0812">Transmembrane</keyword>
<dbReference type="AlphaFoldDB" id="A0A2U8PT90"/>